<dbReference type="GO" id="GO:0043235">
    <property type="term" value="C:receptor complex"/>
    <property type="evidence" value="ECO:0007669"/>
    <property type="project" value="TreeGrafter"/>
</dbReference>
<feature type="disulfide bond" evidence="20">
    <location>
        <begin position="1024"/>
        <end position="1042"/>
    </location>
</feature>
<dbReference type="FunFam" id="2.120.10.30:FF:000019">
    <property type="entry name" value="Low-density lipoprotein receptor-related protein 1"/>
    <property type="match status" value="1"/>
</dbReference>
<evidence type="ECO:0000256" key="9">
    <source>
        <dbReference type="ARBA" id="ARBA00022729"/>
    </source>
</evidence>
<reference evidence="26 27" key="1">
    <citation type="submission" date="2019-01" db="EMBL/GenBank/DDBJ databases">
        <title>A chromosome-scale genome assembly of the yellow perch, Perca flavescens.</title>
        <authorList>
            <person name="Feron R."/>
            <person name="Morvezen R."/>
            <person name="Bestin A."/>
            <person name="Haffray P."/>
            <person name="Klopp C."/>
            <person name="Zahm M."/>
            <person name="Cabau C."/>
            <person name="Roques C."/>
            <person name="Donnadieu C."/>
            <person name="Bouchez O."/>
            <person name="Christie M."/>
            <person name="Larson W."/>
            <person name="Guiguen Y."/>
        </authorList>
    </citation>
    <scope>NUCLEOTIDE SEQUENCE [LARGE SCALE GENOMIC DNA]</scope>
    <source>
        <strain evidence="26">YP-PL-M2</strain>
        <tissue evidence="26">Blood</tissue>
    </source>
</reference>
<keyword evidence="10" id="KW-0677">Repeat</keyword>
<feature type="compositionally biased region" description="Acidic residues" evidence="22">
    <location>
        <begin position="4534"/>
        <end position="4543"/>
    </location>
</feature>
<evidence type="ECO:0000256" key="18">
    <source>
        <dbReference type="ARBA" id="ARBA00037878"/>
    </source>
</evidence>
<feature type="disulfide bond" evidence="20">
    <location>
        <begin position="3715"/>
        <end position="3730"/>
    </location>
</feature>
<dbReference type="PROSITE" id="PS00022">
    <property type="entry name" value="EGF_1"/>
    <property type="match status" value="4"/>
</dbReference>
<feature type="repeat" description="LDL-receptor class B" evidence="21">
    <location>
        <begin position="1976"/>
        <end position="2018"/>
    </location>
</feature>
<keyword evidence="5" id="KW-0597">Phosphoprotein</keyword>
<keyword evidence="11" id="KW-0106">Calcium</keyword>
<feature type="disulfide bond" evidence="20">
    <location>
        <begin position="3431"/>
        <end position="3446"/>
    </location>
</feature>
<feature type="disulfide bond" evidence="20">
    <location>
        <begin position="863"/>
        <end position="881"/>
    </location>
</feature>
<dbReference type="InterPro" id="IPR001881">
    <property type="entry name" value="EGF-like_Ca-bd_dom"/>
</dbReference>
<dbReference type="PRINTS" id="PR00261">
    <property type="entry name" value="LDLRECEPTOR"/>
</dbReference>
<dbReference type="GO" id="GO:0006898">
    <property type="term" value="P:receptor-mediated endocytosis"/>
    <property type="evidence" value="ECO:0007669"/>
    <property type="project" value="UniProtKB-ARBA"/>
</dbReference>
<feature type="disulfide bond" evidence="20">
    <location>
        <begin position="2732"/>
        <end position="2744"/>
    </location>
</feature>
<dbReference type="PROSITE" id="PS50068">
    <property type="entry name" value="LDLRA_2"/>
    <property type="match status" value="31"/>
</dbReference>
<evidence type="ECO:0000256" key="4">
    <source>
        <dbReference type="ARBA" id="ARBA00022536"/>
    </source>
</evidence>
<accession>A0A484D559</accession>
<feature type="disulfide bond" evidence="20">
    <location>
        <begin position="2910"/>
        <end position="2928"/>
    </location>
</feature>
<dbReference type="FunFam" id="4.10.400.10:FF:000143">
    <property type="entry name" value="low-density lipoprotein receptor-related protein 1-like"/>
    <property type="match status" value="1"/>
</dbReference>
<dbReference type="GO" id="GO:0043226">
    <property type="term" value="C:organelle"/>
    <property type="evidence" value="ECO:0007669"/>
    <property type="project" value="UniProtKB-ARBA"/>
</dbReference>
<keyword evidence="12 23" id="KW-1133">Transmembrane helix</keyword>
<feature type="repeat" description="LDL-receptor class B" evidence="21">
    <location>
        <begin position="1715"/>
        <end position="1754"/>
    </location>
</feature>
<feature type="repeat" description="LDL-receptor class B" evidence="21">
    <location>
        <begin position="386"/>
        <end position="429"/>
    </location>
</feature>
<evidence type="ECO:0000256" key="21">
    <source>
        <dbReference type="PROSITE-ProRule" id="PRU00461"/>
    </source>
</evidence>
<feature type="domain" description="EGF-like" evidence="25">
    <location>
        <begin position="4302"/>
        <end position="4337"/>
    </location>
</feature>
<feature type="disulfide bond" evidence="20">
    <location>
        <begin position="1127"/>
        <end position="1142"/>
    </location>
</feature>
<dbReference type="SMART" id="SM00192">
    <property type="entry name" value="LDLa"/>
    <property type="match status" value="31"/>
</dbReference>
<feature type="disulfide bond" evidence="20">
    <location>
        <begin position="1084"/>
        <end position="1099"/>
    </location>
</feature>
<evidence type="ECO:0000256" key="15">
    <source>
        <dbReference type="ARBA" id="ARBA00023170"/>
    </source>
</evidence>
<dbReference type="SUPFAM" id="SSF63825">
    <property type="entry name" value="YWTD domain"/>
    <property type="match status" value="8"/>
</dbReference>
<dbReference type="FunFam" id="4.10.400.10:FF:000011">
    <property type="entry name" value="Low-density lipoprotein receptor-related protein 1"/>
    <property type="match status" value="2"/>
</dbReference>
<feature type="domain" description="EGF-like" evidence="25">
    <location>
        <begin position="4229"/>
        <end position="4265"/>
    </location>
</feature>
<feature type="disulfide bond" evidence="20">
    <location>
        <begin position="3611"/>
        <end position="3623"/>
    </location>
</feature>
<keyword evidence="14 19" id="KW-1015">Disulfide bond</keyword>
<evidence type="ECO:0000256" key="11">
    <source>
        <dbReference type="ARBA" id="ARBA00022837"/>
    </source>
</evidence>
<dbReference type="InterPro" id="IPR018097">
    <property type="entry name" value="EGF_Ca-bd_CS"/>
</dbReference>
<dbReference type="FunFam" id="4.10.400.10:FF:000018">
    <property type="entry name" value="Low-density lipoprotein receptor-related protein 1"/>
    <property type="match status" value="1"/>
</dbReference>
<evidence type="ECO:0000256" key="5">
    <source>
        <dbReference type="ARBA" id="ARBA00022553"/>
    </source>
</evidence>
<comment type="similarity">
    <text evidence="2">Belongs to the LDLR family.</text>
</comment>
<feature type="disulfide bond" evidence="20">
    <location>
        <begin position="1017"/>
        <end position="1029"/>
    </location>
</feature>
<dbReference type="InterPro" id="IPR002172">
    <property type="entry name" value="LDrepeatLR_classA_rpt"/>
</dbReference>
<dbReference type="EMBL" id="SCKG01000007">
    <property type="protein sequence ID" value="TDH10556.1"/>
    <property type="molecule type" value="Genomic_DNA"/>
</dbReference>
<evidence type="ECO:0000256" key="23">
    <source>
        <dbReference type="SAM" id="Phobius"/>
    </source>
</evidence>
<feature type="repeat" description="LDL-receptor class B" evidence="21">
    <location>
        <begin position="4009"/>
        <end position="4052"/>
    </location>
</feature>
<dbReference type="InterPro" id="IPR026823">
    <property type="entry name" value="cEGF"/>
</dbReference>
<evidence type="ECO:0000256" key="13">
    <source>
        <dbReference type="ARBA" id="ARBA00023136"/>
    </source>
</evidence>
<feature type="transmembrane region" description="Helical" evidence="23">
    <location>
        <begin position="4423"/>
        <end position="4444"/>
    </location>
</feature>
<dbReference type="FunFam" id="4.10.400.10:FF:000022">
    <property type="entry name" value="LDL receptor related protein 1"/>
    <property type="match status" value="1"/>
</dbReference>
<dbReference type="Proteomes" id="UP000295070">
    <property type="component" value="Chromosome 7"/>
</dbReference>
<feature type="disulfide bond" evidence="20">
    <location>
        <begin position="2824"/>
        <end position="2842"/>
    </location>
</feature>
<dbReference type="GO" id="GO:0005905">
    <property type="term" value="C:clathrin-coated pit"/>
    <property type="evidence" value="ECO:0007669"/>
    <property type="project" value="UniProtKB-KW"/>
</dbReference>
<feature type="disulfide bond" evidence="20">
    <location>
        <begin position="1168"/>
        <end position="1183"/>
    </location>
</feature>
<evidence type="ECO:0000256" key="12">
    <source>
        <dbReference type="ARBA" id="ARBA00022989"/>
    </source>
</evidence>
<feature type="repeat" description="LDL-receptor class B" evidence="21">
    <location>
        <begin position="1400"/>
        <end position="1446"/>
    </location>
</feature>
<dbReference type="InterPro" id="IPR051221">
    <property type="entry name" value="LDLR-related"/>
</dbReference>
<feature type="repeat" description="LDL-receptor class B" evidence="21">
    <location>
        <begin position="667"/>
        <end position="717"/>
    </location>
</feature>
<dbReference type="FunFam" id="2.10.25.10:FF:000505">
    <property type="entry name" value="Low-density lipoprotein receptor-related protein 1"/>
    <property type="match status" value="1"/>
</dbReference>
<feature type="disulfide bond" evidence="20">
    <location>
        <begin position="3653"/>
        <end position="3665"/>
    </location>
</feature>
<dbReference type="STRING" id="8167.A0A484D559"/>
<comment type="subcellular location">
    <subcellularLocation>
        <location evidence="1">Cell membrane</location>
        <topology evidence="1">Single-pass type I membrane protein</topology>
    </subcellularLocation>
    <subcellularLocation>
        <location evidence="18">Membrane</location>
        <location evidence="18">Coated pit</location>
    </subcellularLocation>
</comment>
<feature type="disulfide bond" evidence="20">
    <location>
        <begin position="2903"/>
        <end position="2915"/>
    </location>
</feature>
<dbReference type="InterPro" id="IPR000033">
    <property type="entry name" value="LDLR_classB_rpt"/>
</dbReference>
<dbReference type="InterPro" id="IPR023415">
    <property type="entry name" value="LDLR_class-A_CS"/>
</dbReference>
<evidence type="ECO:0000256" key="17">
    <source>
        <dbReference type="ARBA" id="ARBA00023180"/>
    </source>
</evidence>
<feature type="disulfide bond" evidence="20">
    <location>
        <begin position="2817"/>
        <end position="2829"/>
    </location>
</feature>
<dbReference type="InterPro" id="IPR000742">
    <property type="entry name" value="EGF"/>
</dbReference>
<feature type="disulfide bond" evidence="20">
    <location>
        <begin position="3391"/>
        <end position="3406"/>
    </location>
</feature>
<dbReference type="FunFam" id="2.120.10.30:FF:000014">
    <property type="entry name" value="Low-density lipoprotein receptor-related protein 1"/>
    <property type="match status" value="1"/>
</dbReference>
<feature type="disulfide bond" evidence="20">
    <location>
        <begin position="2583"/>
        <end position="2598"/>
    </location>
</feature>
<dbReference type="PROSITE" id="PS00010">
    <property type="entry name" value="ASX_HYDROXYL"/>
    <property type="match status" value="2"/>
</dbReference>
<name>A0A484D559_PERFV</name>
<feature type="disulfide bond" evidence="20">
    <location>
        <begin position="2922"/>
        <end position="2937"/>
    </location>
</feature>
<evidence type="ECO:0000313" key="27">
    <source>
        <dbReference type="Proteomes" id="UP000295070"/>
    </source>
</evidence>
<dbReference type="SUPFAM" id="SSF57196">
    <property type="entry name" value="EGF/Laminin"/>
    <property type="match status" value="4"/>
</dbReference>
<dbReference type="SUPFAM" id="SSF57424">
    <property type="entry name" value="LDL receptor-like module"/>
    <property type="match status" value="31"/>
</dbReference>
<feature type="disulfide bond" evidence="19">
    <location>
        <begin position="4269"/>
        <end position="4279"/>
    </location>
</feature>
<protein>
    <recommendedName>
        <fullName evidence="25">EGF-like domain-containing protein</fullName>
    </recommendedName>
</protein>
<feature type="disulfide bond" evidence="20">
    <location>
        <begin position="3660"/>
        <end position="3678"/>
    </location>
</feature>
<dbReference type="PROSITE" id="PS01187">
    <property type="entry name" value="EGF_CA"/>
    <property type="match status" value="3"/>
</dbReference>
<gene>
    <name evidence="26" type="ORF">EPR50_G00076500</name>
</gene>
<feature type="repeat" description="LDL-receptor class B" evidence="21">
    <location>
        <begin position="342"/>
        <end position="385"/>
    </location>
</feature>
<feature type="repeat" description="LDL-receptor class B" evidence="21">
    <location>
        <begin position="3155"/>
        <end position="3198"/>
    </location>
</feature>
<feature type="repeat" description="LDL-receptor class B" evidence="21">
    <location>
        <begin position="1628"/>
        <end position="1670"/>
    </location>
</feature>
<dbReference type="Pfam" id="PF00058">
    <property type="entry name" value="Ldl_recept_b"/>
    <property type="match status" value="11"/>
</dbReference>
<dbReference type="FunFam" id="4.10.400.10:FF:000004">
    <property type="entry name" value="Low-density lipoprotein receptor-related protein 1"/>
    <property type="match status" value="1"/>
</dbReference>
<evidence type="ECO:0000256" key="22">
    <source>
        <dbReference type="SAM" id="MobiDB-lite"/>
    </source>
</evidence>
<keyword evidence="6" id="KW-0254">Endocytosis</keyword>
<evidence type="ECO:0000313" key="26">
    <source>
        <dbReference type="EMBL" id="TDH10556.1"/>
    </source>
</evidence>
<dbReference type="FunFam" id="2.120.10.30:FF:000020">
    <property type="entry name" value="Prolow-density lipoprotein receptor-related protein 1"/>
    <property type="match status" value="1"/>
</dbReference>
<dbReference type="SMART" id="SM00135">
    <property type="entry name" value="LY"/>
    <property type="match status" value="37"/>
</dbReference>
<dbReference type="FunFam" id="2.120.10.30:FF:000010">
    <property type="entry name" value="Low density lipoprotein receptor-related protein 1B"/>
    <property type="match status" value="1"/>
</dbReference>
<keyword evidence="27" id="KW-1185">Reference proteome</keyword>
<feature type="disulfide bond" evidence="20">
    <location>
        <begin position="3534"/>
        <end position="3546"/>
    </location>
</feature>
<feature type="disulfide bond" evidence="19">
    <location>
        <begin position="4291"/>
        <end position="4300"/>
    </location>
</feature>
<feature type="disulfide bond" evidence="20">
    <location>
        <begin position="945"/>
        <end position="963"/>
    </location>
</feature>
<dbReference type="FunFam" id="4.10.400.10:FF:000008">
    <property type="entry name" value="Low density lipoprotein receptor-related protein 1"/>
    <property type="match status" value="1"/>
</dbReference>
<feature type="disulfide bond" evidence="20">
    <location>
        <begin position="897"/>
        <end position="909"/>
    </location>
</feature>
<evidence type="ECO:0000256" key="24">
    <source>
        <dbReference type="SAM" id="SignalP"/>
    </source>
</evidence>
<feature type="repeat" description="LDL-receptor class B" evidence="21">
    <location>
        <begin position="1310"/>
        <end position="1356"/>
    </location>
</feature>
<evidence type="ECO:0000256" key="3">
    <source>
        <dbReference type="ARBA" id="ARBA00022475"/>
    </source>
</evidence>
<feature type="repeat" description="LDL-receptor class B" evidence="21">
    <location>
        <begin position="1933"/>
        <end position="1975"/>
    </location>
</feature>
<dbReference type="FunFam" id="4.10.400.10:FF:000031">
    <property type="entry name" value="Low-density lipoprotein receptor-related protein 1"/>
    <property type="match status" value="1"/>
</dbReference>
<feature type="repeat" description="LDL-receptor class B" evidence="21">
    <location>
        <begin position="621"/>
        <end position="666"/>
    </location>
</feature>
<feature type="disulfide bond" evidence="19">
    <location>
        <begin position="4197"/>
        <end position="4207"/>
    </location>
</feature>
<organism evidence="26 27">
    <name type="scientific">Perca flavescens</name>
    <name type="common">American yellow perch</name>
    <name type="synonym">Morone flavescens</name>
    <dbReference type="NCBI Taxonomy" id="8167"/>
    <lineage>
        <taxon>Eukaryota</taxon>
        <taxon>Metazoa</taxon>
        <taxon>Chordata</taxon>
        <taxon>Craniata</taxon>
        <taxon>Vertebrata</taxon>
        <taxon>Euteleostomi</taxon>
        <taxon>Actinopterygii</taxon>
        <taxon>Neopterygii</taxon>
        <taxon>Teleostei</taxon>
        <taxon>Neoteleostei</taxon>
        <taxon>Acanthomorphata</taxon>
        <taxon>Eupercaria</taxon>
        <taxon>Perciformes</taxon>
        <taxon>Percoidei</taxon>
        <taxon>Percidae</taxon>
        <taxon>Percinae</taxon>
        <taxon>Perca</taxon>
    </lineage>
</organism>
<comment type="caution">
    <text evidence="19">Lacks conserved residue(s) required for the propagation of feature annotation.</text>
</comment>
<keyword evidence="7 23" id="KW-0812">Transmembrane</keyword>
<dbReference type="FunFam" id="4.10.400.10:FF:000009">
    <property type="entry name" value="Low-density lipoprotein receptor-related protein 1"/>
    <property type="match status" value="1"/>
</dbReference>
<feature type="disulfide bond" evidence="20">
    <location>
        <begin position="938"/>
        <end position="950"/>
    </location>
</feature>
<proteinExistence type="inferred from homology"/>
<feature type="disulfide bond" evidence="19">
    <location>
        <begin position="2984"/>
        <end position="2994"/>
    </location>
</feature>
<dbReference type="Pfam" id="PF12662">
    <property type="entry name" value="cEGF"/>
    <property type="match status" value="1"/>
</dbReference>
<feature type="disulfide bond" evidence="20">
    <location>
        <begin position="3573"/>
        <end position="3585"/>
    </location>
</feature>
<feature type="disulfide bond" evidence="20">
    <location>
        <begin position="998"/>
        <end position="1013"/>
    </location>
</feature>
<feature type="disulfide bond" evidence="19">
    <location>
        <begin position="4255"/>
        <end position="4264"/>
    </location>
</feature>
<feature type="disulfide bond" evidence="20">
    <location>
        <begin position="2739"/>
        <end position="2757"/>
    </location>
</feature>
<feature type="disulfide bond" evidence="20">
    <location>
        <begin position="2571"/>
        <end position="2589"/>
    </location>
</feature>
<dbReference type="Gene3D" id="4.10.400.10">
    <property type="entry name" value="Low-density Lipoprotein Receptor"/>
    <property type="match status" value="31"/>
</dbReference>
<evidence type="ECO:0000256" key="14">
    <source>
        <dbReference type="ARBA" id="ARBA00023157"/>
    </source>
</evidence>
<dbReference type="FunFam" id="4.10.400.10:FF:000001">
    <property type="entry name" value="Low-density lipoprotein receptor-related protein 1"/>
    <property type="match status" value="1"/>
</dbReference>
<feature type="repeat" description="LDL-receptor class B" evidence="21">
    <location>
        <begin position="1357"/>
        <end position="1399"/>
    </location>
</feature>
<keyword evidence="13 23" id="KW-0472">Membrane</keyword>
<dbReference type="SUPFAM" id="SSF57184">
    <property type="entry name" value="Growth factor receptor domain"/>
    <property type="match status" value="4"/>
</dbReference>
<keyword evidence="3" id="KW-1003">Cell membrane</keyword>
<dbReference type="Gene3D" id="2.10.25.10">
    <property type="entry name" value="Laminin"/>
    <property type="match status" value="13"/>
</dbReference>
<feature type="disulfide bond" evidence="20">
    <location>
        <begin position="3372"/>
        <end position="3384"/>
    </location>
</feature>
<dbReference type="PANTHER" id="PTHR22722">
    <property type="entry name" value="LOW-DENSITY LIPOPROTEIN RECEPTOR-RELATED PROTEIN 2-RELATED"/>
    <property type="match status" value="1"/>
</dbReference>
<feature type="disulfide bond" evidence="19">
    <location>
        <begin position="4327"/>
        <end position="4336"/>
    </location>
</feature>
<feature type="repeat" description="LDL-receptor class B" evidence="21">
    <location>
        <begin position="2019"/>
        <end position="2062"/>
    </location>
</feature>
<feature type="disulfide bond" evidence="20">
    <location>
        <begin position="904"/>
        <end position="922"/>
    </location>
</feature>
<dbReference type="InterPro" id="IPR032485">
    <property type="entry name" value="LRP1-like_beta_prop"/>
</dbReference>
<dbReference type="InterPro" id="IPR049883">
    <property type="entry name" value="NOTCH1_EGF-like"/>
</dbReference>
<feature type="disulfide bond" evidence="20">
    <location>
        <begin position="2530"/>
        <end position="2548"/>
    </location>
</feature>
<dbReference type="FunFam" id="4.10.400.10:FF:000005">
    <property type="entry name" value="low-density lipoprotein receptor-related protein 1B"/>
    <property type="match status" value="1"/>
</dbReference>
<evidence type="ECO:0000256" key="8">
    <source>
        <dbReference type="ARBA" id="ARBA00022723"/>
    </source>
</evidence>
<keyword evidence="8" id="KW-0479">Metal-binding</keyword>
<dbReference type="FunFam" id="2.10.25.10:FF:000129">
    <property type="entry name" value="Low-density lipoprotein receptor-related protein 1"/>
    <property type="match status" value="1"/>
</dbReference>
<feature type="disulfide bond" evidence="20">
    <location>
        <begin position="2610"/>
        <end position="2628"/>
    </location>
</feature>
<dbReference type="GO" id="GO:0005041">
    <property type="term" value="F:low-density lipoprotein particle receptor activity"/>
    <property type="evidence" value="ECO:0007669"/>
    <property type="project" value="TreeGrafter"/>
</dbReference>
<feature type="repeat" description="LDL-receptor class B" evidence="21">
    <location>
        <begin position="2387"/>
        <end position="2429"/>
    </location>
</feature>
<dbReference type="CDD" id="cd00054">
    <property type="entry name" value="EGF_CA"/>
    <property type="match status" value="2"/>
</dbReference>
<feature type="disulfide bond" evidence="20">
    <location>
        <begin position="3580"/>
        <end position="3598"/>
    </location>
</feature>
<feature type="disulfide bond" evidence="20">
    <location>
        <begin position="3618"/>
        <end position="3636"/>
    </location>
</feature>
<dbReference type="InterPro" id="IPR009030">
    <property type="entry name" value="Growth_fac_rcpt_cys_sf"/>
</dbReference>
<evidence type="ECO:0000259" key="25">
    <source>
        <dbReference type="PROSITE" id="PS50026"/>
    </source>
</evidence>
<comment type="caution">
    <text evidence="26">The sequence shown here is derived from an EMBL/GenBank/DDBJ whole genome shotgun (WGS) entry which is preliminary data.</text>
</comment>
<feature type="domain" description="EGF-like" evidence="25">
    <location>
        <begin position="4266"/>
        <end position="4301"/>
    </location>
</feature>
<dbReference type="FunFam" id="4.10.400.10:FF:000012">
    <property type="entry name" value="Low-density lipoprotein receptor-related protein 1"/>
    <property type="match status" value="1"/>
</dbReference>
<dbReference type="FunFam" id="4.10.400.10:FF:000015">
    <property type="entry name" value="Low-density lipoprotein receptor-related protein 1"/>
    <property type="match status" value="2"/>
</dbReference>
<feature type="disulfide bond" evidence="20">
    <location>
        <begin position="3339"/>
        <end position="3357"/>
    </location>
</feature>
<dbReference type="FunFam" id="4.10.400.10:FF:000013">
    <property type="entry name" value="Prolow-density lipoprotein receptor-related protein 1"/>
    <property type="match status" value="1"/>
</dbReference>
<dbReference type="GO" id="GO:0005886">
    <property type="term" value="C:plasma membrane"/>
    <property type="evidence" value="ECO:0007669"/>
    <property type="project" value="UniProtKB-SubCell"/>
</dbReference>
<feature type="disulfide bond" evidence="20">
    <location>
        <begin position="3553"/>
        <end position="3568"/>
    </location>
</feature>
<feature type="signal peptide" evidence="24">
    <location>
        <begin position="1"/>
        <end position="21"/>
    </location>
</feature>
<evidence type="ECO:0000256" key="7">
    <source>
        <dbReference type="ARBA" id="ARBA00022692"/>
    </source>
</evidence>
<dbReference type="Pfam" id="PF00057">
    <property type="entry name" value="Ldl_recept_a"/>
    <property type="match status" value="30"/>
</dbReference>
<feature type="repeat" description="LDL-receptor class B" evidence="21">
    <location>
        <begin position="3199"/>
        <end position="3241"/>
    </location>
</feature>
<dbReference type="FunFam" id="4.10.400.10:FF:000010">
    <property type="entry name" value="Low-density lipoprotein receptor-related protein 1"/>
    <property type="match status" value="1"/>
</dbReference>
<dbReference type="PROSITE" id="PS01186">
    <property type="entry name" value="EGF_2"/>
    <property type="match status" value="3"/>
</dbReference>
<feature type="disulfide bond" evidence="20">
    <location>
        <begin position="2671"/>
        <end position="2686"/>
    </location>
</feature>
<dbReference type="PROSITE" id="PS01209">
    <property type="entry name" value="LDLRA_1"/>
    <property type="match status" value="14"/>
</dbReference>
<feature type="disulfide bond" evidence="20">
    <location>
        <begin position="3746"/>
        <end position="3764"/>
    </location>
</feature>
<dbReference type="Pfam" id="PF14670">
    <property type="entry name" value="FXa_inhibition"/>
    <property type="match status" value="4"/>
</dbReference>
<dbReference type="FunFam" id="4.10.400.10:FF:000059">
    <property type="entry name" value="Prolow-density lipoprotein receptor-related protein 1"/>
    <property type="match status" value="1"/>
</dbReference>
<dbReference type="FunFam" id="2.10.25.10:FF:000009">
    <property type="entry name" value="Low-density lipoprotein receptor isoform 1"/>
    <property type="match status" value="1"/>
</dbReference>
<feature type="disulfide bond" evidence="19">
    <location>
        <begin position="4233"/>
        <end position="4243"/>
    </location>
</feature>
<dbReference type="SMART" id="SM00179">
    <property type="entry name" value="EGF_CA"/>
    <property type="match status" value="5"/>
</dbReference>
<feature type="repeat" description="LDL-receptor class B" evidence="21">
    <location>
        <begin position="3966"/>
        <end position="4008"/>
    </location>
</feature>
<dbReference type="PANTHER" id="PTHR22722:SF5">
    <property type="entry name" value="LOW-DENSITY LIPOPROTEIN RECEPTOR-RELATED PROTEIN 1B"/>
    <property type="match status" value="1"/>
</dbReference>
<dbReference type="Gene3D" id="2.120.10.30">
    <property type="entry name" value="TolB, C-terminal domain"/>
    <property type="match status" value="8"/>
</dbReference>
<feature type="disulfide bond" evidence="20">
    <location>
        <begin position="2713"/>
        <end position="2728"/>
    </location>
</feature>
<evidence type="ECO:0000256" key="16">
    <source>
        <dbReference type="ARBA" id="ARBA00023176"/>
    </source>
</evidence>
<dbReference type="PROSITE" id="PS51120">
    <property type="entry name" value="LDLRB"/>
    <property type="match status" value="21"/>
</dbReference>
<feature type="disulfide bond" evidence="20">
    <location>
        <begin position="3592"/>
        <end position="3607"/>
    </location>
</feature>
<feature type="chain" id="PRO_5019800290" description="EGF-like domain-containing protein" evidence="24">
    <location>
        <begin position="22"/>
        <end position="4543"/>
    </location>
</feature>
<dbReference type="FunFam" id="4.10.400.10:FF:000002">
    <property type="entry name" value="Low-density lipoprotein receptor-related protein 1"/>
    <property type="match status" value="2"/>
</dbReference>
<feature type="disulfide bond" evidence="20">
    <location>
        <begin position="3739"/>
        <end position="3751"/>
    </location>
</feature>
<keyword evidence="9 24" id="KW-0732">Signal</keyword>
<feature type="repeat" description="LDL-receptor class B" evidence="21">
    <location>
        <begin position="2342"/>
        <end position="2386"/>
    </location>
</feature>
<feature type="disulfide bond" evidence="20">
    <location>
        <begin position="3379"/>
        <end position="3397"/>
    </location>
</feature>
<dbReference type="CDD" id="cd00112">
    <property type="entry name" value="LDLa"/>
    <property type="match status" value="31"/>
</dbReference>
<evidence type="ECO:0000256" key="6">
    <source>
        <dbReference type="ARBA" id="ARBA00022583"/>
    </source>
</evidence>
<dbReference type="FunFam" id="2.120.10.30:FF:000018">
    <property type="entry name" value="Low-density lipoprotein receptor-related protein 1"/>
    <property type="match status" value="1"/>
</dbReference>
<dbReference type="InterPro" id="IPR011042">
    <property type="entry name" value="6-blade_b-propeller_TolB-like"/>
</dbReference>
<dbReference type="FunFam" id="2.120.10.30:FF:000009">
    <property type="entry name" value="Putative low-density lipoprotein receptor-related protein 1B"/>
    <property type="match status" value="1"/>
</dbReference>
<dbReference type="PROSITE" id="PS50026">
    <property type="entry name" value="EGF_3"/>
    <property type="match status" value="5"/>
</dbReference>
<feature type="disulfide bond" evidence="20">
    <location>
        <begin position="2694"/>
        <end position="2706"/>
    </location>
</feature>
<dbReference type="FunFam" id="4.10.400.10:FF:000034">
    <property type="entry name" value="Low-density lipoprotein receptor-related protein 2"/>
    <property type="match status" value="2"/>
</dbReference>
<feature type="disulfide bond" evidence="19">
    <location>
        <begin position="4305"/>
        <end position="4315"/>
    </location>
</feature>
<dbReference type="FunFam" id="2.120.10.30:FF:000015">
    <property type="entry name" value="Low-density lipoprotein receptor-related protein 1"/>
    <property type="match status" value="1"/>
</dbReference>
<feature type="disulfide bond" evidence="20">
    <location>
        <begin position="3332"/>
        <end position="3344"/>
    </location>
</feature>
<feature type="repeat" description="LDL-receptor class B" evidence="21">
    <location>
        <begin position="578"/>
        <end position="620"/>
    </location>
</feature>
<dbReference type="Pfam" id="PF07645">
    <property type="entry name" value="EGF_CA"/>
    <property type="match status" value="1"/>
</dbReference>
<feature type="region of interest" description="Disordered" evidence="22">
    <location>
        <begin position="4520"/>
        <end position="4543"/>
    </location>
</feature>
<keyword evidence="17" id="KW-0325">Glycoprotein</keyword>
<keyword evidence="15" id="KW-0675">Receptor</keyword>
<dbReference type="FunFam" id="2.10.25.10:FF:000072">
    <property type="entry name" value="Low-density lipoprotein receptor-related protein 1B"/>
    <property type="match status" value="1"/>
</dbReference>
<dbReference type="InterPro" id="IPR000152">
    <property type="entry name" value="EGF-type_Asp/Asn_hydroxyl_site"/>
</dbReference>
<dbReference type="FunFam" id="2.120.10.30:FF:000012">
    <property type="entry name" value="Low density lipoprotein receptor-related protein 1"/>
    <property type="match status" value="1"/>
</dbReference>
<feature type="domain" description="EGF-like" evidence="25">
    <location>
        <begin position="2980"/>
        <end position="3020"/>
    </location>
</feature>
<feature type="disulfide bond" evidence="20">
    <location>
        <begin position="2622"/>
        <end position="2637"/>
    </location>
</feature>
<keyword evidence="16" id="KW-0168">Coated pit</keyword>
<dbReference type="SMART" id="SM00181">
    <property type="entry name" value="EGF"/>
    <property type="match status" value="26"/>
</dbReference>
<feature type="disulfide bond" evidence="20">
    <location>
        <begin position="2857"/>
        <end position="2869"/>
    </location>
</feature>
<feature type="disulfide bond" evidence="20">
    <location>
        <begin position="2701"/>
        <end position="2719"/>
    </location>
</feature>
<sequence>MAMRLFYLGFILCLEITSPNGATVAPKADDQPKTCSSKQFVCKDQVTCISKGWRCDGEKDCPDGSDESPDICSHNRVNQCPVNEHGCLDLDVCIHMSKVCDGVPDCSDGWDEGPHCREQAPGCASHGCQFHCAVTHDGPLCYCSNGYEVAADGKTCKDFNECNVYGTCSQTCTNTEGSYTCSCVEGYLLQPDNRSCKAKNEPVDRLPMLLIANLHDIRCTSLSGSTSRLPSIPTKQTMAMDFIYSQETVCWIDVGDTPAATQLKCARIPDLKTVTNIRTINISLSLHHVEQMAIDWLTGNFYFVDDVDDRVFVCDTNGQTCVTLLDQELYNPKGIALDPAMGKVFFTDYGSTPRVERCDMDGQNRTKLVDSKIVFPHGITLDLVNRLVYWADAYLDYIEVVDYEGKNRHTIIQGLLIEHLYGLTVFENYLYATNSDEGNLNPKTSVIRVNRFNSSDFQVVTRVDRGAALHVYHQRRQPQVRSHACALDQFGKAGGCSDICLLSNSHKTRTCRCRSGFSLGSDGKSCKKPDHELFLVYGKGRPGIIRGMDMNAKVPDEYMIPIENLMNPRALDFHAASEFIYFADATSYIIGRQKIDGTERDTILKEGIHTVEGIAVDWMGGNLYWTDDGPKKTISVARLEKASQTRKTLIEGKMSHPRAIVVDPQHGWMYWTDWEEDPTESNRGKIKKAWMDGSHHQVFLTSKTVLWPNGLSLDIPQGILYWVDAYYDRIELVYLNTTERKVVYEGQELNHAFGLCHYKQFLFWNEYRGGSIYKLDQVTKTVTLLRNERPPIFEIRVYDAHQQQGSNACRVNNGGCSSLCLVIPDGRSCGCADDQILDVDNVTCKANPSYVPPPQCQPGEFACKNNRCIQERWKCDGDNDCLDNSDEAPELCHQHTCPADRFKCQNNRCIPLRWLCDGDNDCGNDEDESNTTCSARTCPPNQYPCASGRCIPISWTCDLDDDCGDRSDEPDSCAYPTCFPLTQFTCANGRCININWRCDNDNDCGDNSDEAGCSHSCSSVQFKCNSGRCIPEYWTCDGDNDCGDYSDETHANCTNQATRPPGGCHADEFQCRMDGLCIPKRWRCDGDTDCMDLSDENNCEGVTPTCDPAVKFSCRDSARCISKAWVCDGDSDCEDNSDEDNCEALVCKLSHHMCATNDSICLPAEKLCDGTDDCPDGSDEKLCDLCSLDNGGCSHNCSIIPGEGFMCSCPLGMELGADNKTCQIQSFCAKHLKCSQKCEQEKSSVKCSCYEGWELESDMESCKSTDPFKPFIIFSNRHEIRRIELHKGEFSVLVPGLRNTIALDFHLNQSTLYWTDVVEDKIYRGKLSDNGALTSFEVVIQYGLATPEGLAVDWIAGNIYWVESNLDQIEVAKLDGTMRTTLLAGEVEHPRAIALDPRDGILFWTDWDASLPRIEAASMSGEGRRTIHRETDSGGWPNGLTVDYMERRIVWIDARSDAIYSAKYDGSGLIEVLRGHEYLSHPFAVTMYGGEVYWTDWRTNTLAKANKWTGHNVTVVQRTNTQPFDLQVYHPSRQPQAPNPCATSDGKGPCSHLCLINFNQTFSCACPHLMKLQPDKRTCKESRKFLLYARQIEIRGVDIDNPYYNYIISFTVPDIDNVTVVDYDAVEHRIYWSDVRTQTIKRAFINGTGVETVVSADLPNAHGLAVDWVSRNLFWTSYDANKKQINVARLDGSFKNAVIQGLDKPHCLVVHPLLGKLYWTDGDNISMANMDGSNSTILFTDQKGPVGLSIDYEKEQLYWISSGNSTINHCQLDGTKLEILEGVKGKLTKATALAIMGDKMWWADQVTHQIGTCDKKDGGNWKVLRNNTSPMMHMRIYDEDVQKAGINLCSNNNGDCSQLCLPTSPTTRACMCTAGYSLKTGQQSCEGMGSFLLYSVHEGIRGIPLDPADKSDALVPVSGTSLAVGIDFHAENDTIYWVDMGLSTISRAKRDQTWREDVVTNGIGRVEGITVDWIAGNIYWTDQGFDVIEVARLNGSFRYVVISQGLDKPRAITVHPVKGYLFWTEWGQYPRIERSRLDGSQRLVLVNVSISWPNGISIDYEGGMLYWCDARTDKIERINLETGENRELVLANNNMDMFAVSVFEEFIYWSDRTHANGSIKRGSKDNATDAVQLRTGIGVQLKDIKVFNRARQQGTNVCKDNNGGCEQLCLFRGNGQRTCACAHGMLAENNRGCRDYDGYLLYSERTILKSIHLSDETNLNAPIKPFEDPDHMKNVIALSYDYHGGGGKGTNRIFFSDIHFGNIQQINDDGTDRKIVVDNVGSVEGLAYHRGWDTLYWTSYTTSTITRHTVDQSRSVAYNRNTVVTMSGEDHPRAFVLDECQDLMFWTNWNEQAPSIMRASLNGANVLAIIGSDIKTPNGLAIDHRAEKLYFSDATLDKIERCEYDGSSRYVLLKNEPVHPFGLAVYGDYIFWTDWVRRAVLRADKYTGGDMKGLRADIPQQPMGIVAVANDSNSCEFSPCRTNNGGCQDLCLPTSDGRVNCSCRGDRQLLGDSTCSSMNVSCGSVDDFECGNGDCINYSLTCDGMAHCKDKSDEKQSYCANRICKKGYRRCMNGRCIGHQFWCDGTDDCGDHSDELPCNMTLCKVGEYQCKDGSCISNFSRCDQVVNCEDASDEMNCQTTDCSRFFRLGVKGVSFQSCEKTTLCYLSSWVCDGNNDCGDFSDERNCPDKRKLKCPVNFFACPSGRCIPMSWTCDKENDCENGADETHCDKFCTSSQFECANHRCISSHWVCDGSDDCGDGSDEDQKCKSKTCSPKAFQCPGSHMCVPQNWKCDGDKDCPDGADESVKAGCMYTNSTCDENEFMCQNRQCIPKHFVCDHDIDCSDGSDESPECEYPTCGPDEFRCANGRCLNQKKWECDGEFDCQDASDEAPKNPRCMDSERRCNESAFMCHNGKCLNETLLCDRNDDCGDGSDELNCFINECLNSKLSGCSQLCDDLKIGFKCRCHPGFQLKRDGKTCVDIDECTTTYPCSQRCINTHGSFHCLCVDGFELSPNDPTICKSTSEEEPYLIFANRYYLRKLNLDGSNYTLIKQGLNNAVALDFHYAEQMIYWTDVTTQGSMIRRMHMNGSNIEVLHRTSLSNPDGLAVDWVGGNLYWCDKGRDTIEVSKLNGAYRTVLVNNGLREPRAVAVDVRYGYLYWSDWGDNPHIGRIGMDGTNRSVIVEDKITWPNGLTLDFINDRIYWADAREDYIEFASLDGTNRHTVLSQDIPHIFAMTLFEEHIYWTDWETKSINRAHKSLGTNKTTLISTLHRPMDIHIYHPYRQPEVLNHPCQTNNGGCSNLCLLSPGGGYKCACPTNFYLANDQRTCMSNCTASQFVCKNDKCIPFWWKCDTEDDCGDKSDEPGDCPDFKCRPGQFQCGTGICTNPAYICDGDNDCQDNSDEANCDIHVCLPSQFKCSHPNRCIPGIFRCNGQDNCGEGEDEKDCPEVTCAPTQFQCAITKRCIPRVWVCDRDNDCVDGSDEPANCTQMTCGVDEFRCKDSGRCIPARWKCDGEDDCGDASDEPKEECAERTCEPYQFRCKNNRCVPGRWQCDYDNDCGDNSDEDKCMPRQCSESEFACTNGRCIAGRWKCDGDHDCADGSDENGCDLKCDNDQFQCKNGHCIPIRWRCDADPDCMDGSDEENCGSAAGRHCPLDEFQCNNTLCKPLAWKCDGEDDCGDNSDETPEECRKFQCPPTRAFRCQNDRVCLQVSKRCDGVSHCSDNLDELNCQVLPAVLTCEKDEFRCANGRCISSTLRCNFFNDCEDYGSDEINCKTDTKLNDCRSNRTQCGDGDEAHCVTNGTDSFCSCKPGFQKTGHHTCGDKNECLQFGVCSHVCNNTKGSYKCSCHKYFTRINDTCKADSMNSSRQILYIADDNEIRSLDPGMPNWRYEQTFQGDASVRIDAMDLHVKTNRIFWTNWHTGRISSYELPEPSTSSSSSNEGRITNLQIKELKMPRGIAVDWVAGNLYWTDSGRDVIEVAQMSGQHCKTLVSGMIDEPYAIVVDPQRGTMYWADWGNHPKIETAAMDGTLRQTLVHENIQWPTGLAVDYFNERLYWADAKLSVIGSVRLDGSDPVISVSGIKNNLLHPFSIDIFEDYIYGVTYINNIVFRVNKFGKGPMENLTTGINHATDIVLYHRYKQPEMTNPCDRKKCEWLCLLSPSGPVCTCPNNYVADNGTCVERQSPTQAPFSPPSGPCDIPCQNGGSCFLNARQVAKCRCQPSYTGERCEINQCRDYCKNGGKCSASKTGAPTCRCPKGFTGPNCNRNTCQDYCLNGGNCSVNMGNQPTCSCPPEYRGDQCQYTNCEGFCHNGGTCLQTSNGTKLCLCTTQYIGHQCELDKCLFCGTGKCLTASSGEVSCSCPNGQTQPSCYSCLNYCSNGHCTVDTRTLLPQCKCPVEWRGYRCEITAASVDSSASSGSTASVVIPVLLLLLLALLVVGAILWYKRRMRGAKGFQHHRMTNGAMNVEIGNPAYKIYEGDPDDDAGELLDSDFALDPDKPTNFTNPVYATLYMGAHNSRNSLASTDEKKELLSQGDEDMSDPLA</sequence>
<dbReference type="FunFam" id="4.10.400.10:FF:000023">
    <property type="entry name" value="Low density lipoprotein receptor-related protein 1"/>
    <property type="match status" value="1"/>
</dbReference>
<feature type="disulfide bond" evidence="20">
    <location>
        <begin position="986"/>
        <end position="1004"/>
    </location>
</feature>
<feature type="disulfide bond" evidence="20">
    <location>
        <begin position="3630"/>
        <end position="3645"/>
    </location>
</feature>
<feature type="disulfide bond" evidence="20">
    <location>
        <begin position="3541"/>
        <end position="3559"/>
    </location>
</feature>
<dbReference type="GO" id="GO:0005509">
    <property type="term" value="F:calcium ion binding"/>
    <property type="evidence" value="ECO:0007669"/>
    <property type="project" value="InterPro"/>
</dbReference>
<evidence type="ECO:0000256" key="1">
    <source>
        <dbReference type="ARBA" id="ARBA00004251"/>
    </source>
</evidence>
<dbReference type="FunFam" id="4.10.400.10:FF:000007">
    <property type="entry name" value="Low density lipoprotein receptor-related protein 1"/>
    <property type="match status" value="1"/>
</dbReference>
<evidence type="ECO:0000256" key="20">
    <source>
        <dbReference type="PROSITE-ProRule" id="PRU00124"/>
    </source>
</evidence>
<evidence type="ECO:0000256" key="10">
    <source>
        <dbReference type="ARBA" id="ARBA00022737"/>
    </source>
</evidence>
<dbReference type="Pfam" id="PF16472">
    <property type="entry name" value="DUF5050"/>
    <property type="match status" value="1"/>
</dbReference>
<feature type="domain" description="EGF-like" evidence="25">
    <location>
        <begin position="4193"/>
        <end position="4226"/>
    </location>
</feature>
<evidence type="ECO:0000256" key="19">
    <source>
        <dbReference type="PROSITE-ProRule" id="PRU00076"/>
    </source>
</evidence>
<evidence type="ECO:0000256" key="2">
    <source>
        <dbReference type="ARBA" id="ARBA00009939"/>
    </source>
</evidence>
<dbReference type="InterPro" id="IPR036055">
    <property type="entry name" value="LDL_receptor-like_sf"/>
</dbReference>
<feature type="repeat" description="LDL-receptor class B" evidence="21">
    <location>
        <begin position="3112"/>
        <end position="3154"/>
    </location>
</feature>
<feature type="repeat" description="LDL-receptor class B" evidence="21">
    <location>
        <begin position="3067"/>
        <end position="3111"/>
    </location>
</feature>
<feature type="disulfide bond" evidence="20">
    <location>
        <begin position="2603"/>
        <end position="2615"/>
    </location>
</feature>
<dbReference type="FunFam" id="4.10.400.10:FF:000073">
    <property type="entry name" value="Low-density lipoprotein receptor-related protein 1B"/>
    <property type="match status" value="1"/>
</dbReference>
<feature type="disulfide bond" evidence="20">
    <location>
        <begin position="2564"/>
        <end position="2576"/>
    </location>
</feature>
<feature type="disulfide bond" evidence="20">
    <location>
        <begin position="856"/>
        <end position="868"/>
    </location>
</feature>
<keyword evidence="4 19" id="KW-0245">EGF-like domain</keyword>